<reference evidence="3" key="1">
    <citation type="submission" date="2020-10" db="EMBL/GenBank/DDBJ databases">
        <authorList>
            <person name="Gilroy R."/>
        </authorList>
    </citation>
    <scope>NUCLEOTIDE SEQUENCE</scope>
    <source>
        <strain evidence="3">B1-20833</strain>
    </source>
</reference>
<keyword evidence="1" id="KW-0812">Transmembrane</keyword>
<dbReference type="GO" id="GO:0016989">
    <property type="term" value="F:sigma factor antagonist activity"/>
    <property type="evidence" value="ECO:0007669"/>
    <property type="project" value="TreeGrafter"/>
</dbReference>
<dbReference type="InterPro" id="IPR012373">
    <property type="entry name" value="Ferrdict_sens_TM"/>
</dbReference>
<feature type="transmembrane region" description="Helical" evidence="1">
    <location>
        <begin position="69"/>
        <end position="92"/>
    </location>
</feature>
<evidence type="ECO:0000259" key="2">
    <source>
        <dbReference type="Pfam" id="PF04773"/>
    </source>
</evidence>
<organism evidence="3 4">
    <name type="scientific">Candidatus Cryptobacteroides intestinavium</name>
    <dbReference type="NCBI Taxonomy" id="2840766"/>
    <lineage>
        <taxon>Bacteria</taxon>
        <taxon>Pseudomonadati</taxon>
        <taxon>Bacteroidota</taxon>
        <taxon>Bacteroidia</taxon>
        <taxon>Bacteroidales</taxon>
        <taxon>Candidatus Cryptobacteroides</taxon>
    </lineage>
</organism>
<gene>
    <name evidence="3" type="ORF">IAC06_01305</name>
</gene>
<proteinExistence type="predicted"/>
<keyword evidence="1" id="KW-1133">Transmembrane helix</keyword>
<dbReference type="PANTHER" id="PTHR30273:SF2">
    <property type="entry name" value="PROTEIN FECR"/>
    <property type="match status" value="1"/>
</dbReference>
<accession>A0A9D9EQN6</accession>
<feature type="domain" description="FecR protein" evidence="2">
    <location>
        <begin position="111"/>
        <end position="195"/>
    </location>
</feature>
<dbReference type="PIRSF" id="PIRSF018266">
    <property type="entry name" value="FecR"/>
    <property type="match status" value="1"/>
</dbReference>
<reference evidence="3" key="2">
    <citation type="journal article" date="2021" name="PeerJ">
        <title>Extensive microbial diversity within the chicken gut microbiome revealed by metagenomics and culture.</title>
        <authorList>
            <person name="Gilroy R."/>
            <person name="Ravi A."/>
            <person name="Getino M."/>
            <person name="Pursley I."/>
            <person name="Horton D.L."/>
            <person name="Alikhan N.F."/>
            <person name="Baker D."/>
            <person name="Gharbi K."/>
            <person name="Hall N."/>
            <person name="Watson M."/>
            <person name="Adriaenssens E.M."/>
            <person name="Foster-Nyarko E."/>
            <person name="Jarju S."/>
            <person name="Secka A."/>
            <person name="Antonio M."/>
            <person name="Oren A."/>
            <person name="Chaudhuri R.R."/>
            <person name="La Ragione R."/>
            <person name="Hildebrand F."/>
            <person name="Pallen M.J."/>
        </authorList>
    </citation>
    <scope>NUCLEOTIDE SEQUENCE</scope>
    <source>
        <strain evidence="3">B1-20833</strain>
    </source>
</reference>
<evidence type="ECO:0000313" key="4">
    <source>
        <dbReference type="Proteomes" id="UP000823661"/>
    </source>
</evidence>
<dbReference type="AlphaFoldDB" id="A0A9D9EQN6"/>
<dbReference type="InterPro" id="IPR006860">
    <property type="entry name" value="FecR"/>
</dbReference>
<dbReference type="PANTHER" id="PTHR30273">
    <property type="entry name" value="PERIPLASMIC SIGNAL SENSOR AND SIGMA FACTOR ACTIVATOR FECR-RELATED"/>
    <property type="match status" value="1"/>
</dbReference>
<protein>
    <submittedName>
        <fullName evidence="3">FecR domain-containing protein</fullName>
    </submittedName>
</protein>
<sequence>MEKIDMLILSWLRGRTTEEEDRELCDWIESDPDNLEYFSQVRAVDSFLKNRQGRAALNKSAKPHAWKRLVWVSAAAAAAFSGIFAVARYVVWPDSGRDMVTCSNDSEPSILIDLPDGSRIWLAENSSVSYASEGFSDDRTLLLEGEAMFDVASDSLHPFVVHGPDMDVEVLGTVFNVVDCAGDGTAETTLAEGRVLLHDPDGQELIVLRPGQKAVYHSDTKRVDISDVPTSGMLMWRDGVIFMENVTIRQIKARLEEDFRTNLRIAGGGPEGGLFTLSYVRTARLDDVLDMVETISGYVLVPDDGPVPQNGMK</sequence>
<dbReference type="Proteomes" id="UP000823661">
    <property type="component" value="Unassembled WGS sequence"/>
</dbReference>
<dbReference type="Pfam" id="PF04773">
    <property type="entry name" value="FecR"/>
    <property type="match status" value="1"/>
</dbReference>
<name>A0A9D9EQN6_9BACT</name>
<dbReference type="Gene3D" id="2.60.120.1440">
    <property type="match status" value="1"/>
</dbReference>
<keyword evidence="1" id="KW-0472">Membrane</keyword>
<dbReference type="EMBL" id="JADIMI010000011">
    <property type="protein sequence ID" value="MBO8451507.1"/>
    <property type="molecule type" value="Genomic_DNA"/>
</dbReference>
<evidence type="ECO:0000256" key="1">
    <source>
        <dbReference type="SAM" id="Phobius"/>
    </source>
</evidence>
<evidence type="ECO:0000313" key="3">
    <source>
        <dbReference type="EMBL" id="MBO8451507.1"/>
    </source>
</evidence>
<comment type="caution">
    <text evidence="3">The sequence shown here is derived from an EMBL/GenBank/DDBJ whole genome shotgun (WGS) entry which is preliminary data.</text>
</comment>